<name>A0ABQ3AI27_9ACTN</name>
<proteinExistence type="predicted"/>
<dbReference type="Proteomes" id="UP000653308">
    <property type="component" value="Unassembled WGS sequence"/>
</dbReference>
<accession>A0ABQ3AI27</accession>
<keyword evidence="2" id="KW-1185">Reference proteome</keyword>
<evidence type="ECO:0000313" key="1">
    <source>
        <dbReference type="EMBL" id="GGY50879.1"/>
    </source>
</evidence>
<dbReference type="RefSeq" id="WP_190201663.1">
    <property type="nucleotide sequence ID" value="NZ_BMWE01000034.1"/>
</dbReference>
<comment type="caution">
    <text evidence="1">The sequence shown here is derived from an EMBL/GenBank/DDBJ whole genome shotgun (WGS) entry which is preliminary data.</text>
</comment>
<organism evidence="1 2">
    <name type="scientific">Streptomyces djakartensis</name>
    <dbReference type="NCBI Taxonomy" id="68193"/>
    <lineage>
        <taxon>Bacteria</taxon>
        <taxon>Bacillati</taxon>
        <taxon>Actinomycetota</taxon>
        <taxon>Actinomycetes</taxon>
        <taxon>Kitasatosporales</taxon>
        <taxon>Streptomycetaceae</taxon>
        <taxon>Streptomyces</taxon>
    </lineage>
</organism>
<gene>
    <name evidence="1" type="ORF">GCM10010384_66060</name>
</gene>
<protein>
    <submittedName>
        <fullName evidence="1">Uncharacterized protein</fullName>
    </submittedName>
</protein>
<sequence>MSDVDEERFHLILTAEGRPVMHGWWGKRPTAEHQFRSWIGSWGSIDGARIVLTERADDDGERVLASWPEDS</sequence>
<evidence type="ECO:0000313" key="2">
    <source>
        <dbReference type="Proteomes" id="UP000653308"/>
    </source>
</evidence>
<reference evidence="2" key="1">
    <citation type="journal article" date="2019" name="Int. J. Syst. Evol. Microbiol.">
        <title>The Global Catalogue of Microorganisms (GCM) 10K type strain sequencing project: providing services to taxonomists for standard genome sequencing and annotation.</title>
        <authorList>
            <consortium name="The Broad Institute Genomics Platform"/>
            <consortium name="The Broad Institute Genome Sequencing Center for Infectious Disease"/>
            <person name="Wu L."/>
            <person name="Ma J."/>
        </authorList>
    </citation>
    <scope>NUCLEOTIDE SEQUENCE [LARGE SCALE GENOMIC DNA]</scope>
    <source>
        <strain evidence="2">JCM 4957</strain>
    </source>
</reference>
<dbReference type="EMBL" id="BMWE01000034">
    <property type="protein sequence ID" value="GGY50879.1"/>
    <property type="molecule type" value="Genomic_DNA"/>
</dbReference>